<proteinExistence type="predicted"/>
<dbReference type="EMBL" id="RDQH01000338">
    <property type="protein sequence ID" value="RXH80956.1"/>
    <property type="molecule type" value="Genomic_DNA"/>
</dbReference>
<evidence type="ECO:0000313" key="2">
    <source>
        <dbReference type="Proteomes" id="UP000290289"/>
    </source>
</evidence>
<evidence type="ECO:0000313" key="1">
    <source>
        <dbReference type="EMBL" id="RXH80956.1"/>
    </source>
</evidence>
<gene>
    <name evidence="1" type="ORF">DVH24_004870</name>
</gene>
<name>A0A498IBW2_MALDO</name>
<keyword evidence="2" id="KW-1185">Reference proteome</keyword>
<sequence length="121" mass="13812">MMKKGRTTSSSIDPFLTKIVSNKFNEIIEDLCFYQHINIIDLETVNPLRSWGTFDKVSNFINRCIQCCNSKALYMVGIHGGDTWWGYDTSSKTTRKKPELSGVTVQSPRAIKWQRTCTVPS</sequence>
<reference evidence="1 2" key="1">
    <citation type="submission" date="2018-10" db="EMBL/GenBank/DDBJ databases">
        <title>A high-quality apple genome assembly.</title>
        <authorList>
            <person name="Hu J."/>
        </authorList>
    </citation>
    <scope>NUCLEOTIDE SEQUENCE [LARGE SCALE GENOMIC DNA]</scope>
    <source>
        <strain evidence="2">cv. HFTH1</strain>
        <tissue evidence="1">Young leaf</tissue>
    </source>
</reference>
<comment type="caution">
    <text evidence="1">The sequence shown here is derived from an EMBL/GenBank/DDBJ whole genome shotgun (WGS) entry which is preliminary data.</text>
</comment>
<dbReference type="Proteomes" id="UP000290289">
    <property type="component" value="Chromosome 12"/>
</dbReference>
<protein>
    <submittedName>
        <fullName evidence="1">Uncharacterized protein</fullName>
    </submittedName>
</protein>
<dbReference type="AlphaFoldDB" id="A0A498IBW2"/>
<organism evidence="1 2">
    <name type="scientific">Malus domestica</name>
    <name type="common">Apple</name>
    <name type="synonym">Pyrus malus</name>
    <dbReference type="NCBI Taxonomy" id="3750"/>
    <lineage>
        <taxon>Eukaryota</taxon>
        <taxon>Viridiplantae</taxon>
        <taxon>Streptophyta</taxon>
        <taxon>Embryophyta</taxon>
        <taxon>Tracheophyta</taxon>
        <taxon>Spermatophyta</taxon>
        <taxon>Magnoliopsida</taxon>
        <taxon>eudicotyledons</taxon>
        <taxon>Gunneridae</taxon>
        <taxon>Pentapetalae</taxon>
        <taxon>rosids</taxon>
        <taxon>fabids</taxon>
        <taxon>Rosales</taxon>
        <taxon>Rosaceae</taxon>
        <taxon>Amygdaloideae</taxon>
        <taxon>Maleae</taxon>
        <taxon>Malus</taxon>
    </lineage>
</organism>
<accession>A0A498IBW2</accession>